<dbReference type="PANTHER" id="PTHR21581:SF6">
    <property type="entry name" value="TRAFFICKING PROTEIN PARTICLE COMPLEX SUBUNIT 12"/>
    <property type="match status" value="1"/>
</dbReference>
<sequence>MLALRVCSQIEVQNEEDPEKVIVLSRIGRIHMQIGNLVAAEKLFDAARFYTNQFKASGGDVDAKSKVVGELEARLLLNDGLLLFAQNKLQEALSAFDSILYLQNTQAATAENADAELFLEEDLVCSAVNNYAICALYSCDVKAAVAALERMIRSNPQRFLNGVVVFNLSSLYDLLFDNATSKNRKEMMKTIAHMYDLEHIDAAAYRI</sequence>
<gene>
    <name evidence="1" type="ORF">BBJ29_007006</name>
    <name evidence="2" type="ORF">BBP00_00007294</name>
</gene>
<dbReference type="Gene3D" id="1.25.40.10">
    <property type="entry name" value="Tetratricopeptide repeat domain"/>
    <property type="match status" value="1"/>
</dbReference>
<protein>
    <recommendedName>
        <fullName evidence="5">MalT-like TPR region domain-containing protein</fullName>
    </recommendedName>
</protein>
<dbReference type="SMART" id="SM00028">
    <property type="entry name" value="TPR"/>
    <property type="match status" value="2"/>
</dbReference>
<accession>A0A3F2RIN1</accession>
<dbReference type="Proteomes" id="UP000277300">
    <property type="component" value="Unassembled WGS sequence"/>
</dbReference>
<organism evidence="2 3">
    <name type="scientific">Phytophthora kernoviae</name>
    <dbReference type="NCBI Taxonomy" id="325452"/>
    <lineage>
        <taxon>Eukaryota</taxon>
        <taxon>Sar</taxon>
        <taxon>Stramenopiles</taxon>
        <taxon>Oomycota</taxon>
        <taxon>Peronosporomycetes</taxon>
        <taxon>Peronosporales</taxon>
        <taxon>Peronosporaceae</taxon>
        <taxon>Phytophthora</taxon>
    </lineage>
</organism>
<dbReference type="EMBL" id="MBAD02002747">
    <property type="protein sequence ID" value="RLN44941.1"/>
    <property type="molecule type" value="Genomic_DNA"/>
</dbReference>
<evidence type="ECO:0000313" key="4">
    <source>
        <dbReference type="Proteomes" id="UP000284657"/>
    </source>
</evidence>
<reference evidence="3 4" key="1">
    <citation type="submission" date="2018-07" db="EMBL/GenBank/DDBJ databases">
        <title>Genome sequencing of oomycete isolates from Chile give support for New Zealand origin for Phytophthora kernoviae and make available the first Nothophytophthora sp. genome.</title>
        <authorList>
            <person name="Studholme D.J."/>
            <person name="Sanfuentes E."/>
            <person name="Panda P."/>
            <person name="Hill R."/>
            <person name="Sambles C."/>
            <person name="Grant M."/>
            <person name="Williams N.M."/>
            <person name="Mcdougal R.L."/>
        </authorList>
    </citation>
    <scope>NUCLEOTIDE SEQUENCE [LARGE SCALE GENOMIC DNA]</scope>
    <source>
        <strain evidence="2">Chile6</strain>
        <strain evidence="1">Chile7</strain>
    </source>
</reference>
<dbReference type="EMBL" id="MBDO02000288">
    <property type="protein sequence ID" value="RLN57877.1"/>
    <property type="molecule type" value="Genomic_DNA"/>
</dbReference>
<dbReference type="PANTHER" id="PTHR21581">
    <property type="entry name" value="D-ALANYL-D-ALANINE CARBOXYPEPTIDASE"/>
    <property type="match status" value="1"/>
</dbReference>
<dbReference type="InterPro" id="IPR019734">
    <property type="entry name" value="TPR_rpt"/>
</dbReference>
<dbReference type="InterPro" id="IPR011990">
    <property type="entry name" value="TPR-like_helical_dom_sf"/>
</dbReference>
<name>A0A3F2RIN1_9STRA</name>
<dbReference type="Proteomes" id="UP000284657">
    <property type="component" value="Unassembled WGS sequence"/>
</dbReference>
<evidence type="ECO:0000313" key="2">
    <source>
        <dbReference type="EMBL" id="RLN57877.1"/>
    </source>
</evidence>
<evidence type="ECO:0000313" key="1">
    <source>
        <dbReference type="EMBL" id="RLN44941.1"/>
    </source>
</evidence>
<dbReference type="OrthoDB" id="428342at2759"/>
<proteinExistence type="predicted"/>
<dbReference type="SUPFAM" id="SSF48452">
    <property type="entry name" value="TPR-like"/>
    <property type="match status" value="1"/>
</dbReference>
<evidence type="ECO:0000313" key="3">
    <source>
        <dbReference type="Proteomes" id="UP000277300"/>
    </source>
</evidence>
<dbReference type="AlphaFoldDB" id="A0A3F2RIN1"/>
<evidence type="ECO:0008006" key="5">
    <source>
        <dbReference type="Google" id="ProtNLM"/>
    </source>
</evidence>
<comment type="caution">
    <text evidence="2">The sequence shown here is derived from an EMBL/GenBank/DDBJ whole genome shotgun (WGS) entry which is preliminary data.</text>
</comment>